<reference evidence="2 3" key="1">
    <citation type="journal article" date="2019" name="Environ. Microbiol.">
        <title>An active ?-lactamase is a part of an orchestrated cell wall stress resistance network of Bacillus subtilis and related rhizosphere species.</title>
        <authorList>
            <person name="Bucher T."/>
            <person name="Keren-Paz A."/>
            <person name="Hausser J."/>
            <person name="Olender T."/>
            <person name="Cytryn E."/>
            <person name="Kolodkin-Gal I."/>
        </authorList>
    </citation>
    <scope>NUCLEOTIDE SEQUENCE [LARGE SCALE GENOMIC DNA]</scope>
    <source>
        <strain evidence="2 3">I4</strain>
    </source>
</reference>
<evidence type="ECO:0000313" key="3">
    <source>
        <dbReference type="Proteomes" id="UP000309170"/>
    </source>
</evidence>
<dbReference type="SUPFAM" id="SSF54909">
    <property type="entry name" value="Dimeric alpha+beta barrel"/>
    <property type="match status" value="1"/>
</dbReference>
<protein>
    <submittedName>
        <fullName evidence="2">DUF4937 domain-containing protein</fullName>
    </submittedName>
</protein>
<evidence type="ECO:0000259" key="1">
    <source>
        <dbReference type="Pfam" id="PF16291"/>
    </source>
</evidence>
<comment type="caution">
    <text evidence="2">The sequence shown here is derived from an EMBL/GenBank/DDBJ whole genome shotgun (WGS) entry which is preliminary data.</text>
</comment>
<dbReference type="InterPro" id="IPR032555">
    <property type="entry name" value="DUF4937"/>
</dbReference>
<proteinExistence type="predicted"/>
<dbReference type="EMBL" id="SZNT01000158">
    <property type="protein sequence ID" value="TKH11421.1"/>
    <property type="molecule type" value="Genomic_DNA"/>
</dbReference>
<gene>
    <name evidence="2" type="ORF">FC678_12335</name>
</gene>
<sequence>MILSKRLMKKRNIGRSVVIIMLMKWIKCQVNEENKRSFSKAQEGWEELRHCAGFMGQIGGWNRYEPFEAGVLSFWKDLHAYQSFMQHQHDEMLAKSTQVSTYTNISVDIFEKISNIGTTDITDFFDKVKLLRVAECSVEKVKRARFEQVLKEVGSKGMMSGAFGSKSQNGRYLVASIWDSEYSHQRYADKELPALINESGVNVSTHRITGRLIELHPKWVVI</sequence>
<feature type="domain" description="DUF4937" evidence="1">
    <location>
        <begin position="22"/>
        <end position="110"/>
    </location>
</feature>
<organism evidence="2 3">
    <name type="scientific">Peribacillus simplex</name>
    <dbReference type="NCBI Taxonomy" id="1478"/>
    <lineage>
        <taxon>Bacteria</taxon>
        <taxon>Bacillati</taxon>
        <taxon>Bacillota</taxon>
        <taxon>Bacilli</taxon>
        <taxon>Bacillales</taxon>
        <taxon>Bacillaceae</taxon>
        <taxon>Peribacillus</taxon>
    </lineage>
</organism>
<dbReference type="InterPro" id="IPR011008">
    <property type="entry name" value="Dimeric_a/b-barrel"/>
</dbReference>
<dbReference type="Pfam" id="PF16291">
    <property type="entry name" value="DUF4937"/>
    <property type="match status" value="1"/>
</dbReference>
<evidence type="ECO:0000313" key="2">
    <source>
        <dbReference type="EMBL" id="TKH11421.1"/>
    </source>
</evidence>
<dbReference type="Proteomes" id="UP000309170">
    <property type="component" value="Unassembled WGS sequence"/>
</dbReference>
<name>A0A9X9ESA4_9BACI</name>
<accession>A0A9X9ESA4</accession>
<dbReference type="AlphaFoldDB" id="A0A9X9ESA4"/>